<dbReference type="Pfam" id="PF00817">
    <property type="entry name" value="IMS"/>
    <property type="match status" value="1"/>
</dbReference>
<dbReference type="EnsemblMetazoa" id="SCAU000141-RC">
    <property type="protein sequence ID" value="SCAU000141-PC"/>
    <property type="gene ID" value="SCAU000141"/>
</dbReference>
<dbReference type="Gene3D" id="3.30.1490.100">
    <property type="entry name" value="DNA polymerase, Y-family, little finger domain"/>
    <property type="match status" value="1"/>
</dbReference>
<dbReference type="PANTHER" id="PTHR46404:SF1">
    <property type="entry name" value="DNA POLYMERASE IOTA"/>
    <property type="match status" value="1"/>
</dbReference>
<evidence type="ECO:0000313" key="4">
    <source>
        <dbReference type="EnsemblMetazoa" id="SCAU000141-PC"/>
    </source>
</evidence>
<dbReference type="GO" id="GO:0019985">
    <property type="term" value="P:translesion synthesis"/>
    <property type="evidence" value="ECO:0007669"/>
    <property type="project" value="TreeGrafter"/>
</dbReference>
<dbReference type="GO" id="GO:0006281">
    <property type="term" value="P:DNA repair"/>
    <property type="evidence" value="ECO:0007669"/>
    <property type="project" value="InterPro"/>
</dbReference>
<dbReference type="SUPFAM" id="SSF100879">
    <property type="entry name" value="Lesion bypass DNA polymerase (Y-family), little finger domain"/>
    <property type="match status" value="1"/>
</dbReference>
<dbReference type="Gene3D" id="3.40.1170.60">
    <property type="match status" value="1"/>
</dbReference>
<feature type="region of interest" description="Disordered" evidence="2">
    <location>
        <begin position="508"/>
        <end position="537"/>
    </location>
</feature>
<accession>A0A1I8NLU4</accession>
<dbReference type="OrthoDB" id="1747274at2759"/>
<keyword evidence="5" id="KW-1185">Reference proteome</keyword>
<dbReference type="KEGG" id="scac:106095803"/>
<dbReference type="FunFam" id="3.30.1490.100:FF:000013">
    <property type="entry name" value="DNApol-iota, isoform A"/>
    <property type="match status" value="1"/>
</dbReference>
<dbReference type="Proteomes" id="UP000095300">
    <property type="component" value="Unassembled WGS sequence"/>
</dbReference>
<dbReference type="InterPro" id="IPR043128">
    <property type="entry name" value="Rev_trsase/Diguanyl_cyclase"/>
</dbReference>
<feature type="compositionally biased region" description="Polar residues" evidence="2">
    <location>
        <begin position="512"/>
        <end position="523"/>
    </location>
</feature>
<proteinExistence type="predicted"/>
<feature type="domain" description="UmuC" evidence="3">
    <location>
        <begin position="26"/>
        <end position="245"/>
    </location>
</feature>
<feature type="compositionally biased region" description="Low complexity" evidence="2">
    <location>
        <begin position="592"/>
        <end position="604"/>
    </location>
</feature>
<dbReference type="Pfam" id="PF14377">
    <property type="entry name" value="UBM"/>
    <property type="match status" value="1"/>
</dbReference>
<organism evidence="4 5">
    <name type="scientific">Stomoxys calcitrans</name>
    <name type="common">Stable fly</name>
    <name type="synonym">Conops calcitrans</name>
    <dbReference type="NCBI Taxonomy" id="35570"/>
    <lineage>
        <taxon>Eukaryota</taxon>
        <taxon>Metazoa</taxon>
        <taxon>Ecdysozoa</taxon>
        <taxon>Arthropoda</taxon>
        <taxon>Hexapoda</taxon>
        <taxon>Insecta</taxon>
        <taxon>Pterygota</taxon>
        <taxon>Neoptera</taxon>
        <taxon>Endopterygota</taxon>
        <taxon>Diptera</taxon>
        <taxon>Brachycera</taxon>
        <taxon>Muscomorpha</taxon>
        <taxon>Muscoidea</taxon>
        <taxon>Muscidae</taxon>
        <taxon>Stomoxys</taxon>
    </lineage>
</organism>
<dbReference type="SUPFAM" id="SSF56672">
    <property type="entry name" value="DNA/RNA polymerases"/>
    <property type="match status" value="1"/>
</dbReference>
<protein>
    <recommendedName>
        <fullName evidence="3">UmuC domain-containing protein</fullName>
    </recommendedName>
</protein>
<dbReference type="STRING" id="35570.A0A1I8NLU4"/>
<dbReference type="PIRSF" id="PIRSF036603">
    <property type="entry name" value="DPol_eta"/>
    <property type="match status" value="1"/>
</dbReference>
<dbReference type="Gene3D" id="6.10.250.1630">
    <property type="match status" value="1"/>
</dbReference>
<dbReference type="InterPro" id="IPR043502">
    <property type="entry name" value="DNA/RNA_pol_sf"/>
</dbReference>
<dbReference type="VEuPathDB" id="VectorBase:SCAU000141"/>
<evidence type="ECO:0000313" key="5">
    <source>
        <dbReference type="Proteomes" id="UP000095300"/>
    </source>
</evidence>
<dbReference type="AlphaFoldDB" id="A0A1I8NLU4"/>
<sequence length="782" mass="86276">MDIMFCQKTMDFSSVLQKNEPHQRTIIHLDMDYFYAQVEEIKEPSLQVRPLGVQQKNIVVTCNYIARAQGVKKLMLITEAKRLCPDIVLVPGEDLTPYRQMSQKIFEILLNYTPLVEKLGFDENFMDVSLLVAKREQQKIQLNNDETDIPTVTGHIYPADGTTLNACRCGCAHRLTIGAQIAAEIREELKIKLGLTCCAGISYNKLLAKLVGSQNKPNKQSVLVSSHAEQFMRELFELSRITGIGQKTESLLLESGVANIEELQRCDMDFLKKKFGYETALKLKDLAFGRDNSAVRPTGKPKSIGLEDSCKPISVRTEAEERFRLLLLRLMEQVAEDGRIPICIKVVLRKFDVQKKSSHRETKQANILPSLFKSFPCSDSGAPKVILADGSQEKLLKIIMRLFERVVDLNKPFNITLIGLAFSKFQQRKVGSSSIANFLIKKTDLEVQSITSLTNTDVGAATDCTQGVISKLASNNDNEAFRSSPTTFQPSDQFYRRRTAAASPIPMLIDNGSESGATNSDFSDFSETEVEPSPKKSRISRLLINKRRCFGSAAIPNSTCDTAADVASPSKLRVCDLRLNSRDSDRDFPTVTCSPISTSFSSTSDNQNRNNSPSTITLTAQESGATQRLFSPASLDLRDNLEDFRANALIFSRQRAASLQSPDISTMDEYSDSGSDVSAAKQVSNKPQNLTGNTSNIPCPAGVDPQVFNELPVEVQNELIASWRSSLAAAAAAVANGTKSPLSSSQGSASTLPTSQTQSSNGIVNPNCTQKNTLYRYFLRNK</sequence>
<dbReference type="Gene3D" id="1.10.150.20">
    <property type="entry name" value="5' to 3' exonuclease, C-terminal subdomain"/>
    <property type="match status" value="1"/>
</dbReference>
<keyword evidence="1" id="KW-0808">Transferase</keyword>
<feature type="region of interest" description="Disordered" evidence="2">
    <location>
        <begin position="661"/>
        <end position="698"/>
    </location>
</feature>
<gene>
    <name evidence="4" type="primary">106095803</name>
</gene>
<dbReference type="Gene3D" id="3.30.70.270">
    <property type="match status" value="1"/>
</dbReference>
<feature type="region of interest" description="Disordered" evidence="2">
    <location>
        <begin position="586"/>
        <end position="615"/>
    </location>
</feature>
<evidence type="ECO:0000256" key="1">
    <source>
        <dbReference type="ARBA" id="ARBA00022679"/>
    </source>
</evidence>
<feature type="region of interest" description="Disordered" evidence="2">
    <location>
        <begin position="738"/>
        <end position="767"/>
    </location>
</feature>
<dbReference type="PANTHER" id="PTHR46404">
    <property type="entry name" value="DNA POLYMERASE IOTA"/>
    <property type="match status" value="1"/>
</dbReference>
<feature type="compositionally biased region" description="Polar residues" evidence="2">
    <location>
        <begin position="605"/>
        <end position="615"/>
    </location>
</feature>
<dbReference type="InterPro" id="IPR017961">
    <property type="entry name" value="DNA_pol_Y-fam_little_finger"/>
</dbReference>
<name>A0A1I8NLU4_STOCA</name>
<dbReference type="GO" id="GO:0003887">
    <property type="term" value="F:DNA-directed DNA polymerase activity"/>
    <property type="evidence" value="ECO:0007669"/>
    <property type="project" value="TreeGrafter"/>
</dbReference>
<dbReference type="Pfam" id="PF11799">
    <property type="entry name" value="IMS_C"/>
    <property type="match status" value="1"/>
</dbReference>
<dbReference type="InterPro" id="IPR001126">
    <property type="entry name" value="UmuC"/>
</dbReference>
<evidence type="ECO:0000256" key="2">
    <source>
        <dbReference type="SAM" id="MobiDB-lite"/>
    </source>
</evidence>
<reference evidence="4" key="1">
    <citation type="submission" date="2020-05" db="UniProtKB">
        <authorList>
            <consortium name="EnsemblMetazoa"/>
        </authorList>
    </citation>
    <scope>IDENTIFICATION</scope>
    <source>
        <strain evidence="4">USDA</strain>
    </source>
</reference>
<dbReference type="InterPro" id="IPR025527">
    <property type="entry name" value="HUWE1/Rev1_UBM"/>
</dbReference>
<dbReference type="PROSITE" id="PS50173">
    <property type="entry name" value="UMUC"/>
    <property type="match status" value="1"/>
</dbReference>
<evidence type="ECO:0000259" key="3">
    <source>
        <dbReference type="PROSITE" id="PS50173"/>
    </source>
</evidence>
<dbReference type="InterPro" id="IPR036775">
    <property type="entry name" value="DNA_pol_Y-fam_lit_finger_sf"/>
</dbReference>
<feature type="compositionally biased region" description="Polar residues" evidence="2">
    <location>
        <begin position="672"/>
        <end position="697"/>
    </location>
</feature>
<dbReference type="FunFam" id="3.40.1170.60:FF:000006">
    <property type="entry name" value="DNA polymerase iota"/>
    <property type="match status" value="1"/>
</dbReference>
<dbReference type="GO" id="GO:0003684">
    <property type="term" value="F:damaged DNA binding"/>
    <property type="evidence" value="ECO:0007669"/>
    <property type="project" value="InterPro"/>
</dbReference>